<feature type="compositionally biased region" description="Polar residues" evidence="1">
    <location>
        <begin position="22"/>
        <end position="31"/>
    </location>
</feature>
<name>A0A849W025_9HYPH</name>
<proteinExistence type="predicted"/>
<organism evidence="3 4">
    <name type="scientific">Phyllobacterium pellucidum</name>
    <dbReference type="NCBI Taxonomy" id="2740464"/>
    <lineage>
        <taxon>Bacteria</taxon>
        <taxon>Pseudomonadati</taxon>
        <taxon>Pseudomonadota</taxon>
        <taxon>Alphaproteobacteria</taxon>
        <taxon>Hyphomicrobiales</taxon>
        <taxon>Phyllobacteriaceae</taxon>
        <taxon>Phyllobacterium</taxon>
    </lineage>
</organism>
<evidence type="ECO:0000313" key="3">
    <source>
        <dbReference type="EMBL" id="NTS33470.1"/>
    </source>
</evidence>
<dbReference type="Proteomes" id="UP000550508">
    <property type="component" value="Unassembled WGS sequence"/>
</dbReference>
<feature type="region of interest" description="Disordered" evidence="1">
    <location>
        <begin position="1"/>
        <end position="31"/>
    </location>
</feature>
<feature type="transmembrane region" description="Helical" evidence="2">
    <location>
        <begin position="236"/>
        <end position="257"/>
    </location>
</feature>
<gene>
    <name evidence="3" type="ORF">HQ945_19625</name>
</gene>
<evidence type="ECO:0000256" key="2">
    <source>
        <dbReference type="SAM" id="Phobius"/>
    </source>
</evidence>
<reference evidence="3 4" key="1">
    <citation type="submission" date="2020-05" db="EMBL/GenBank/DDBJ databases">
        <authorList>
            <person name="Kim M.K."/>
        </authorList>
    </citation>
    <scope>NUCLEOTIDE SEQUENCE [LARGE SCALE GENOMIC DNA]</scope>
    <source>
        <strain evidence="3 4">BT25</strain>
    </source>
</reference>
<feature type="compositionally biased region" description="Low complexity" evidence="1">
    <location>
        <begin position="8"/>
        <end position="19"/>
    </location>
</feature>
<accession>A0A849W025</accession>
<dbReference type="EMBL" id="JABUMX010000006">
    <property type="protein sequence ID" value="NTS33470.1"/>
    <property type="molecule type" value="Genomic_DNA"/>
</dbReference>
<keyword evidence="2" id="KW-0472">Membrane</keyword>
<dbReference type="AlphaFoldDB" id="A0A849W025"/>
<evidence type="ECO:0000313" key="4">
    <source>
        <dbReference type="Proteomes" id="UP000550508"/>
    </source>
</evidence>
<keyword evidence="2" id="KW-1133">Transmembrane helix</keyword>
<protein>
    <recommendedName>
        <fullName evidence="5">Membrane-anchored protein</fullName>
    </recommendedName>
</protein>
<keyword evidence="4" id="KW-1185">Reference proteome</keyword>
<keyword evidence="2" id="KW-0812">Transmembrane</keyword>
<dbReference type="RefSeq" id="WP_113280368.1">
    <property type="nucleotide sequence ID" value="NZ_JABUMX010000006.1"/>
</dbReference>
<comment type="caution">
    <text evidence="3">The sequence shown here is derived from an EMBL/GenBank/DDBJ whole genome shotgun (WGS) entry which is preliminary data.</text>
</comment>
<evidence type="ECO:0000256" key="1">
    <source>
        <dbReference type="SAM" id="MobiDB-lite"/>
    </source>
</evidence>
<evidence type="ECO:0008006" key="5">
    <source>
        <dbReference type="Google" id="ProtNLM"/>
    </source>
</evidence>
<sequence length="258" mass="27573">MSIVTKVAPQAPAQAQAAPSATPEQDNSQQGIKGRVDAIDNSRLFGWAFDPATPANRLTIRVLLDGKPIAEAVADRDRPDLKRNGIGDGLHAFDVMLPEFAVRRAGELSVVALTTAGKQHPLRVPRPDEQAAEALIAAPMARILDKLDVLMASQRQLQVNQRSIQRHATTVIDGAGNSPTVDLVDISGSIETLRGDINQRLTELDVHLMRMDGVVAGLETRIESLQKRSGGEAKPLLLLLFTLVGIAAGAAVAMFAFS</sequence>